<dbReference type="PATRIC" id="fig|1423722.3.peg.966"/>
<protein>
    <submittedName>
        <fullName evidence="4">Fic family protein</fullName>
    </submittedName>
</protein>
<feature type="active site" evidence="1">
    <location>
        <position position="240"/>
    </location>
</feature>
<accession>A0A0R1GV37</accession>
<evidence type="ECO:0000256" key="1">
    <source>
        <dbReference type="PIRSR" id="PIRSR640198-1"/>
    </source>
</evidence>
<dbReference type="RefSeq" id="WP_056945888.1">
    <property type="nucleotide sequence ID" value="NZ_AZCV01000002.1"/>
</dbReference>
<name>A0A0R1GV37_9LACO</name>
<feature type="binding site" evidence="2">
    <location>
        <begin position="244"/>
        <end position="251"/>
    </location>
    <ligand>
        <name>ATP</name>
        <dbReference type="ChEBI" id="CHEBI:30616"/>
    </ligand>
</feature>
<evidence type="ECO:0000259" key="3">
    <source>
        <dbReference type="PROSITE" id="PS51459"/>
    </source>
</evidence>
<dbReference type="EMBL" id="AZCV01000002">
    <property type="protein sequence ID" value="KRK38173.1"/>
    <property type="molecule type" value="Genomic_DNA"/>
</dbReference>
<dbReference type="PROSITE" id="PS51459">
    <property type="entry name" value="FIDO"/>
    <property type="match status" value="1"/>
</dbReference>
<dbReference type="Pfam" id="PF02661">
    <property type="entry name" value="Fic"/>
    <property type="match status" value="1"/>
</dbReference>
<evidence type="ECO:0000313" key="5">
    <source>
        <dbReference type="Proteomes" id="UP000050909"/>
    </source>
</evidence>
<evidence type="ECO:0000313" key="4">
    <source>
        <dbReference type="EMBL" id="KRK38173.1"/>
    </source>
</evidence>
<keyword evidence="5" id="KW-1185">Reference proteome</keyword>
<organism evidence="4 5">
    <name type="scientific">Amylolactobacillus amylotrophicus DSM 20534</name>
    <dbReference type="NCBI Taxonomy" id="1423722"/>
    <lineage>
        <taxon>Bacteria</taxon>
        <taxon>Bacillati</taxon>
        <taxon>Bacillota</taxon>
        <taxon>Bacilli</taxon>
        <taxon>Lactobacillales</taxon>
        <taxon>Lactobacillaceae</taxon>
        <taxon>Amylolactobacillus</taxon>
    </lineage>
</organism>
<sequence>MQYYQQLKVVKYNTAGHQENYLNEYKRRFNSETTYHTNLKPNLIRRGEFATAGYPIFIVNLPEITLRTEQILTSTLEIKRLTAQLPNIAVSQFLIETMGNEIVSTNEIEGVQSTRQEVDDAIVAANDSKTNARLTSTVKKYQDILKGDFLHIENLEDIRIIYDELLKGEINRADLPDGQLFRTNPVYIQGGSVDKKVLVAPTSEVEITHRLADWLMFINGHDVPFLIKALIGHYFFENTHPFYDGNGRTGRYILSMYLARKLDIFTGISFSQSVRSNREKYYKAFSDTGDADNFADGTSFVLELMEIISSRQSLIIQSLNERATQLKRAKVHIMEQYTENSPERHILYLLVQSRLFNDSDTTGIIDNEIKELGKKRGLSARSINQAFLQLTEAGIIDLIKRRPLQHVISRRYLAEIEKAPETI</sequence>
<keyword evidence="2" id="KW-0547">Nucleotide-binding</keyword>
<dbReference type="InterPro" id="IPR036597">
    <property type="entry name" value="Fido-like_dom_sf"/>
</dbReference>
<dbReference type="PANTHER" id="PTHR13504">
    <property type="entry name" value="FIDO DOMAIN-CONTAINING PROTEIN DDB_G0283145"/>
    <property type="match status" value="1"/>
</dbReference>
<evidence type="ECO:0000256" key="2">
    <source>
        <dbReference type="PIRSR" id="PIRSR640198-2"/>
    </source>
</evidence>
<dbReference type="GO" id="GO:0005524">
    <property type="term" value="F:ATP binding"/>
    <property type="evidence" value="ECO:0007669"/>
    <property type="project" value="UniProtKB-KW"/>
</dbReference>
<dbReference type="Proteomes" id="UP000050909">
    <property type="component" value="Unassembled WGS sequence"/>
</dbReference>
<gene>
    <name evidence="4" type="ORF">FC62_GL000951</name>
</gene>
<proteinExistence type="predicted"/>
<dbReference type="PANTHER" id="PTHR13504:SF40">
    <property type="entry name" value="FIDO DOMAIN-CONTAINING PROTEIN"/>
    <property type="match status" value="1"/>
</dbReference>
<dbReference type="Gene3D" id="1.10.3290.10">
    <property type="entry name" value="Fido-like domain"/>
    <property type="match status" value="1"/>
</dbReference>
<dbReference type="InterPro" id="IPR003812">
    <property type="entry name" value="Fido"/>
</dbReference>
<dbReference type="AlphaFoldDB" id="A0A0R1GV37"/>
<dbReference type="SUPFAM" id="SSF140931">
    <property type="entry name" value="Fic-like"/>
    <property type="match status" value="1"/>
</dbReference>
<feature type="domain" description="Fido" evidence="3">
    <location>
        <begin position="153"/>
        <end position="303"/>
    </location>
</feature>
<keyword evidence="2" id="KW-0067">ATP-binding</keyword>
<comment type="caution">
    <text evidence="4">The sequence shown here is derived from an EMBL/GenBank/DDBJ whole genome shotgun (WGS) entry which is preliminary data.</text>
</comment>
<feature type="binding site" evidence="2">
    <location>
        <begin position="281"/>
        <end position="282"/>
    </location>
    <ligand>
        <name>ATP</name>
        <dbReference type="ChEBI" id="CHEBI:30616"/>
    </ligand>
</feature>
<dbReference type="InterPro" id="IPR040198">
    <property type="entry name" value="Fido_containing"/>
</dbReference>
<reference evidence="4 5" key="1">
    <citation type="journal article" date="2015" name="Genome Announc.">
        <title>Expanding the biotechnology potential of lactobacilli through comparative genomics of 213 strains and associated genera.</title>
        <authorList>
            <person name="Sun Z."/>
            <person name="Harris H.M."/>
            <person name="McCann A."/>
            <person name="Guo C."/>
            <person name="Argimon S."/>
            <person name="Zhang W."/>
            <person name="Yang X."/>
            <person name="Jeffery I.B."/>
            <person name="Cooney J.C."/>
            <person name="Kagawa T.F."/>
            <person name="Liu W."/>
            <person name="Song Y."/>
            <person name="Salvetti E."/>
            <person name="Wrobel A."/>
            <person name="Rasinkangas P."/>
            <person name="Parkhill J."/>
            <person name="Rea M.C."/>
            <person name="O'Sullivan O."/>
            <person name="Ritari J."/>
            <person name="Douillard F.P."/>
            <person name="Paul Ross R."/>
            <person name="Yang R."/>
            <person name="Briner A.E."/>
            <person name="Felis G.E."/>
            <person name="de Vos W.M."/>
            <person name="Barrangou R."/>
            <person name="Klaenhammer T.R."/>
            <person name="Caufield P.W."/>
            <person name="Cui Y."/>
            <person name="Zhang H."/>
            <person name="O'Toole P.W."/>
        </authorList>
    </citation>
    <scope>NUCLEOTIDE SEQUENCE [LARGE SCALE GENOMIC DNA]</scope>
    <source>
        <strain evidence="4 5">DSM 20534</strain>
    </source>
</reference>